<dbReference type="GO" id="GO:0004791">
    <property type="term" value="F:thioredoxin-disulfide reductase (NADPH) activity"/>
    <property type="evidence" value="ECO:0007669"/>
    <property type="project" value="UniProtKB-EC"/>
</dbReference>
<dbReference type="InterPro" id="IPR050097">
    <property type="entry name" value="Ferredoxin-NADP_redctase_2"/>
</dbReference>
<dbReference type="Gene3D" id="3.50.50.60">
    <property type="entry name" value="FAD/NAD(P)-binding domain"/>
    <property type="match status" value="2"/>
</dbReference>
<dbReference type="EMBL" id="FNDT01000005">
    <property type="protein sequence ID" value="SDI01075.1"/>
    <property type="molecule type" value="Genomic_DNA"/>
</dbReference>
<dbReference type="SUPFAM" id="SSF51905">
    <property type="entry name" value="FAD/NAD(P)-binding domain"/>
    <property type="match status" value="1"/>
</dbReference>
<protein>
    <submittedName>
        <fullName evidence="5">Thioredoxin reductase</fullName>
    </submittedName>
</protein>
<organism evidence="5 6">
    <name type="scientific">Arthrobacter subterraneus</name>
    <dbReference type="NCBI Taxonomy" id="335973"/>
    <lineage>
        <taxon>Bacteria</taxon>
        <taxon>Bacillati</taxon>
        <taxon>Actinomycetota</taxon>
        <taxon>Actinomycetes</taxon>
        <taxon>Micrococcales</taxon>
        <taxon>Micrococcaceae</taxon>
        <taxon>Arthrobacter</taxon>
    </lineage>
</organism>
<sequence>MKPESSSFDVVVIGGGAAGLSAALMLGRTRRSVAVIDAGAPRNAPAAGVHGFLTREGMDPPELAAAGRLDVQSYGGVIIPGTAVNAVPAGEPRYRFRTTLADGTALRSRRLLLATGLTDVLPDIPGLRERWGKEVLHCPFCHGWEVRDRHIGILGTSAMSVHQALLFRQWSTRITLFLNNTVNPGHDEREQLAARGVTVLEGAVTRVLTRNDDDGRLSGVQLTGGGVVPVDALAVAPRFVANTGIFAGLGLEPVQHPMGVGEHLAVDEMGATAVDGVWAAGNVANLMLQVLPSAASGSTAAVAINNHLMAEELQEDLAVYRRSSSHASGPESRIGAEVS</sequence>
<dbReference type="Proteomes" id="UP000199258">
    <property type="component" value="Unassembled WGS sequence"/>
</dbReference>
<evidence type="ECO:0000313" key="5">
    <source>
        <dbReference type="EMBL" id="SDI01075.1"/>
    </source>
</evidence>
<feature type="domain" description="FAD/NAD(P)-binding" evidence="4">
    <location>
        <begin position="8"/>
        <end position="289"/>
    </location>
</feature>
<dbReference type="InterPro" id="IPR036188">
    <property type="entry name" value="FAD/NAD-bd_sf"/>
</dbReference>
<accession>A0A1G8H336</accession>
<evidence type="ECO:0000259" key="4">
    <source>
        <dbReference type="Pfam" id="PF07992"/>
    </source>
</evidence>
<dbReference type="STRING" id="335973.SAMN04488693_10554"/>
<dbReference type="RefSeq" id="WP_051470545.1">
    <property type="nucleotide sequence ID" value="NZ_FNDT01000005.1"/>
</dbReference>
<reference evidence="5 6" key="1">
    <citation type="submission" date="2016-10" db="EMBL/GenBank/DDBJ databases">
        <authorList>
            <person name="de Groot N.N."/>
        </authorList>
    </citation>
    <scope>NUCLEOTIDE SEQUENCE [LARGE SCALE GENOMIC DNA]</scope>
    <source>
        <strain evidence="5 6">NP_1H</strain>
    </source>
</reference>
<dbReference type="PRINTS" id="PR00469">
    <property type="entry name" value="PNDRDTASEII"/>
</dbReference>
<dbReference type="InterPro" id="IPR023753">
    <property type="entry name" value="FAD/NAD-binding_dom"/>
</dbReference>
<comment type="catalytic activity">
    <reaction evidence="3">
        <text>[thioredoxin]-dithiol + NADP(+) = [thioredoxin]-disulfide + NADPH + H(+)</text>
        <dbReference type="Rhea" id="RHEA:20345"/>
        <dbReference type="Rhea" id="RHEA-COMP:10698"/>
        <dbReference type="Rhea" id="RHEA-COMP:10700"/>
        <dbReference type="ChEBI" id="CHEBI:15378"/>
        <dbReference type="ChEBI" id="CHEBI:29950"/>
        <dbReference type="ChEBI" id="CHEBI:50058"/>
        <dbReference type="ChEBI" id="CHEBI:57783"/>
        <dbReference type="ChEBI" id="CHEBI:58349"/>
        <dbReference type="EC" id="1.8.1.9"/>
    </reaction>
</comment>
<evidence type="ECO:0000313" key="6">
    <source>
        <dbReference type="Proteomes" id="UP000199258"/>
    </source>
</evidence>
<evidence type="ECO:0000256" key="3">
    <source>
        <dbReference type="ARBA" id="ARBA00048132"/>
    </source>
</evidence>
<evidence type="ECO:0000256" key="2">
    <source>
        <dbReference type="ARBA" id="ARBA00023002"/>
    </source>
</evidence>
<dbReference type="AlphaFoldDB" id="A0A1G8H336"/>
<keyword evidence="1" id="KW-0285">Flavoprotein</keyword>
<keyword evidence="6" id="KW-1185">Reference proteome</keyword>
<dbReference type="PRINTS" id="PR00368">
    <property type="entry name" value="FADPNR"/>
</dbReference>
<keyword evidence="2" id="KW-0560">Oxidoreductase</keyword>
<dbReference type="PANTHER" id="PTHR48105">
    <property type="entry name" value="THIOREDOXIN REDUCTASE 1-RELATED-RELATED"/>
    <property type="match status" value="1"/>
</dbReference>
<gene>
    <name evidence="5" type="ORF">SAMN04488693_10554</name>
</gene>
<dbReference type="OrthoDB" id="9786503at2"/>
<name>A0A1G8H336_9MICC</name>
<dbReference type="Pfam" id="PF07992">
    <property type="entry name" value="Pyr_redox_2"/>
    <property type="match status" value="1"/>
</dbReference>
<proteinExistence type="predicted"/>
<evidence type="ECO:0000256" key="1">
    <source>
        <dbReference type="ARBA" id="ARBA00022630"/>
    </source>
</evidence>